<sequence>MTRNALRIACAVAFPLLSSGAALAAVPEGLKLTSGPVRTDPAGAFVSVGVANTTTTIFGQIVVTCTFTGGGQTLGTSSTTLFSVVGGTTGNDQVRLIGATSATAATCEITSAQ</sequence>
<keyword evidence="3" id="KW-1185">Reference proteome</keyword>
<gene>
    <name evidence="2" type="ORF">QOZ94_000561</name>
</gene>
<reference evidence="2 3" key="1">
    <citation type="submission" date="2023-07" db="EMBL/GenBank/DDBJ databases">
        <title>Genomic Encyclopedia of Type Strains, Phase IV (KMG-IV): sequencing the most valuable type-strain genomes for metagenomic binning, comparative biology and taxonomic classification.</title>
        <authorList>
            <person name="Goeker M."/>
        </authorList>
    </citation>
    <scope>NUCLEOTIDE SEQUENCE [LARGE SCALE GENOMIC DNA]</scope>
    <source>
        <strain evidence="2 3">DSM 3770</strain>
    </source>
</reference>
<dbReference type="RefSeq" id="WP_237344891.1">
    <property type="nucleotide sequence ID" value="NZ_JABWGX010000006.1"/>
</dbReference>
<name>A0ABU0L9K1_XANAG</name>
<evidence type="ECO:0000256" key="1">
    <source>
        <dbReference type="SAM" id="SignalP"/>
    </source>
</evidence>
<organism evidence="2 3">
    <name type="scientific">Xanthobacter agilis</name>
    <dbReference type="NCBI Taxonomy" id="47492"/>
    <lineage>
        <taxon>Bacteria</taxon>
        <taxon>Pseudomonadati</taxon>
        <taxon>Pseudomonadota</taxon>
        <taxon>Alphaproteobacteria</taxon>
        <taxon>Hyphomicrobiales</taxon>
        <taxon>Xanthobacteraceae</taxon>
        <taxon>Xanthobacter</taxon>
    </lineage>
</organism>
<evidence type="ECO:0000313" key="2">
    <source>
        <dbReference type="EMBL" id="MDQ0503791.1"/>
    </source>
</evidence>
<dbReference type="EMBL" id="JAUSVY010000001">
    <property type="protein sequence ID" value="MDQ0503791.1"/>
    <property type="molecule type" value="Genomic_DNA"/>
</dbReference>
<protein>
    <submittedName>
        <fullName evidence="2">Uncharacterized protein</fullName>
    </submittedName>
</protein>
<comment type="caution">
    <text evidence="2">The sequence shown here is derived from an EMBL/GenBank/DDBJ whole genome shotgun (WGS) entry which is preliminary data.</text>
</comment>
<dbReference type="Proteomes" id="UP001241747">
    <property type="component" value="Unassembled WGS sequence"/>
</dbReference>
<keyword evidence="1" id="KW-0732">Signal</keyword>
<feature type="signal peptide" evidence="1">
    <location>
        <begin position="1"/>
        <end position="24"/>
    </location>
</feature>
<feature type="chain" id="PRO_5045212255" evidence="1">
    <location>
        <begin position="25"/>
        <end position="113"/>
    </location>
</feature>
<evidence type="ECO:0000313" key="3">
    <source>
        <dbReference type="Proteomes" id="UP001241747"/>
    </source>
</evidence>
<proteinExistence type="predicted"/>
<accession>A0ABU0L9K1</accession>